<dbReference type="SUPFAM" id="SSF82171">
    <property type="entry name" value="DPP6 N-terminal domain-like"/>
    <property type="match status" value="1"/>
</dbReference>
<accession>A0A1B6G5X4</accession>
<sequence length="451" mass="52235">AWEVVSPWFLPSEAFWARVCRREGLSKLEGIHDSWSSVFQGDLNWRSGNSCEREYLSSCDVVDRSLDLQGGHLLCYGYDTLRVWNITDSQTLVQRIHARSCVQLCETKLLIDDGQCYKVYDLQLGKYHEILSTDHSSWTQCPITVLSNEFCAFVDRDITNQVLILDLSRHEKFHCTLPQPVYVITMRISAKTLYIVWVKESNSVLERFDLDNRVLLGNVVLIQDITYSFIKLKLKTTPKLIVYAWNTEQAEIKLSGKLTILNRDGELVTTILPRGICPSEDPNIVRTLNWMLVNYEYVVFSSLKTELSIWNIRRPNDDPKTLFKLDVDGEKQHVITRSLLVLTYPHCFRVVDLCKAVYLNEVNFDNGLMKIRPSIVINQCFIVLLRWCRVEIEKEKQRMTSDRSPDNKALPMSSSGLRNSAEVSLYDPIPVLLPKLIRSITIYDYRERLNP</sequence>
<name>A0A1B6G5X4_9HEMI</name>
<gene>
    <name evidence="1" type="ORF">g.16944</name>
</gene>
<dbReference type="EMBL" id="GECZ01012066">
    <property type="protein sequence ID" value="JAS57703.1"/>
    <property type="molecule type" value="Transcribed_RNA"/>
</dbReference>
<protein>
    <submittedName>
        <fullName evidence="1">Uncharacterized protein</fullName>
    </submittedName>
</protein>
<feature type="non-terminal residue" evidence="1">
    <location>
        <position position="1"/>
    </location>
</feature>
<reference evidence="1" key="1">
    <citation type="submission" date="2015-11" db="EMBL/GenBank/DDBJ databases">
        <title>De novo transcriptome assembly of four potential Pierce s Disease insect vectors from Arizona vineyards.</title>
        <authorList>
            <person name="Tassone E.E."/>
        </authorList>
    </citation>
    <scope>NUCLEOTIDE SEQUENCE</scope>
</reference>
<organism evidence="1">
    <name type="scientific">Cuerna arida</name>
    <dbReference type="NCBI Taxonomy" id="1464854"/>
    <lineage>
        <taxon>Eukaryota</taxon>
        <taxon>Metazoa</taxon>
        <taxon>Ecdysozoa</taxon>
        <taxon>Arthropoda</taxon>
        <taxon>Hexapoda</taxon>
        <taxon>Insecta</taxon>
        <taxon>Pterygota</taxon>
        <taxon>Neoptera</taxon>
        <taxon>Paraneoptera</taxon>
        <taxon>Hemiptera</taxon>
        <taxon>Auchenorrhyncha</taxon>
        <taxon>Membracoidea</taxon>
        <taxon>Cicadellidae</taxon>
        <taxon>Cicadellinae</taxon>
        <taxon>Proconiini</taxon>
        <taxon>Cuerna</taxon>
    </lineage>
</organism>
<proteinExistence type="predicted"/>
<evidence type="ECO:0000313" key="1">
    <source>
        <dbReference type="EMBL" id="JAS57703.1"/>
    </source>
</evidence>
<dbReference type="AlphaFoldDB" id="A0A1B6G5X4"/>